<evidence type="ECO:0000313" key="1">
    <source>
        <dbReference type="EMBL" id="CAA9242542.1"/>
    </source>
</evidence>
<proteinExistence type="predicted"/>
<name>A0A6J4I538_9CHLR</name>
<organism evidence="1">
    <name type="scientific">uncultured Chloroflexota bacterium</name>
    <dbReference type="NCBI Taxonomy" id="166587"/>
    <lineage>
        <taxon>Bacteria</taxon>
        <taxon>Bacillati</taxon>
        <taxon>Chloroflexota</taxon>
        <taxon>environmental samples</taxon>
    </lineage>
</organism>
<reference evidence="1" key="1">
    <citation type="submission" date="2020-02" db="EMBL/GenBank/DDBJ databases">
        <authorList>
            <person name="Meier V. D."/>
        </authorList>
    </citation>
    <scope>NUCLEOTIDE SEQUENCE</scope>
    <source>
        <strain evidence="1">AVDCRST_MAG77</strain>
    </source>
</reference>
<dbReference type="AlphaFoldDB" id="A0A6J4I538"/>
<accession>A0A6J4I538</accession>
<gene>
    <name evidence="1" type="ORF">AVDCRST_MAG77-1622</name>
</gene>
<dbReference type="EMBL" id="CADCTC010000104">
    <property type="protein sequence ID" value="CAA9242542.1"/>
    <property type="molecule type" value="Genomic_DNA"/>
</dbReference>
<protein>
    <submittedName>
        <fullName evidence="1">Uncharacterized protein</fullName>
    </submittedName>
</protein>
<sequence length="34" mass="3472">MEGLLFCGVAAYVACLTGGMVWISTAALRLLLAG</sequence>